<dbReference type="AlphaFoldDB" id="A0A0S4KN56"/>
<keyword evidence="2" id="KW-1185">Reference proteome</keyword>
<gene>
    <name evidence="1" type="ORF">BSAL_84940</name>
</gene>
<accession>A0A0S4KN56</accession>
<sequence>MQCYPDGRVVARYATLESISVNALVSSRKLTNQQLSVMNDGDADGGDDYALRMFLGVYGSRDTRMAPVLGRLALDQMVDVTLGCAFLSNNALAHLRNTADGELSASMRLEPKDEALMSAGVAKFVQQHRPKAPKLTTPPAQQSLYRQAMGDFSTALEATYPVLLGPPIGYERRALLPSRQCFSVWFLSDDGESATAVHFVTENADLTAEWLAVLRALLLLNDAKRVTSALGVALPEPVSVAAPTTTAAGGGKPSAAAAVPKPSLAPKTLEERRWHCVCKVDEAQRLAGHGVLPPTSAPGVMQASSRGGGAKGLFSGISFKRLADQHRQLGRPAPLPNDVI</sequence>
<protein>
    <submittedName>
        <fullName evidence="1">Uncharacterized protein</fullName>
    </submittedName>
</protein>
<name>A0A0S4KN56_BODSA</name>
<organism evidence="1 2">
    <name type="scientific">Bodo saltans</name>
    <name type="common">Flagellated protozoan</name>
    <dbReference type="NCBI Taxonomy" id="75058"/>
    <lineage>
        <taxon>Eukaryota</taxon>
        <taxon>Discoba</taxon>
        <taxon>Euglenozoa</taxon>
        <taxon>Kinetoplastea</taxon>
        <taxon>Metakinetoplastina</taxon>
        <taxon>Eubodonida</taxon>
        <taxon>Bodonidae</taxon>
        <taxon>Bodo</taxon>
    </lineage>
</organism>
<proteinExistence type="predicted"/>
<evidence type="ECO:0000313" key="2">
    <source>
        <dbReference type="Proteomes" id="UP000051952"/>
    </source>
</evidence>
<dbReference type="VEuPathDB" id="TriTrypDB:BSAL_84940"/>
<evidence type="ECO:0000313" key="1">
    <source>
        <dbReference type="EMBL" id="CUI14307.1"/>
    </source>
</evidence>
<dbReference type="EMBL" id="CYKH01000991">
    <property type="protein sequence ID" value="CUI14307.1"/>
    <property type="molecule type" value="Genomic_DNA"/>
</dbReference>
<reference evidence="2" key="1">
    <citation type="submission" date="2015-09" db="EMBL/GenBank/DDBJ databases">
        <authorList>
            <consortium name="Pathogen Informatics"/>
        </authorList>
    </citation>
    <scope>NUCLEOTIDE SEQUENCE [LARGE SCALE GENOMIC DNA]</scope>
    <source>
        <strain evidence="2">Lake Konstanz</strain>
    </source>
</reference>
<dbReference type="Proteomes" id="UP000051952">
    <property type="component" value="Unassembled WGS sequence"/>
</dbReference>